<gene>
    <name evidence="1" type="primary">Cnig_chr_X.g25268</name>
    <name evidence="1" type="ORF">B9Z55_025268</name>
</gene>
<dbReference type="EMBL" id="PDUG01000006">
    <property type="protein sequence ID" value="PIC19891.1"/>
    <property type="molecule type" value="Genomic_DNA"/>
</dbReference>
<keyword evidence="2" id="KW-1185">Reference proteome</keyword>
<accession>A0A2G5SYI2</accession>
<comment type="caution">
    <text evidence="1">The sequence shown here is derived from an EMBL/GenBank/DDBJ whole genome shotgun (WGS) entry which is preliminary data.</text>
</comment>
<name>A0A2G5SYI2_9PELO</name>
<dbReference type="AlphaFoldDB" id="A0A2G5SYI2"/>
<organism evidence="1 2">
    <name type="scientific">Caenorhabditis nigoni</name>
    <dbReference type="NCBI Taxonomy" id="1611254"/>
    <lineage>
        <taxon>Eukaryota</taxon>
        <taxon>Metazoa</taxon>
        <taxon>Ecdysozoa</taxon>
        <taxon>Nematoda</taxon>
        <taxon>Chromadorea</taxon>
        <taxon>Rhabditida</taxon>
        <taxon>Rhabditina</taxon>
        <taxon>Rhabditomorpha</taxon>
        <taxon>Rhabditoidea</taxon>
        <taxon>Rhabditidae</taxon>
        <taxon>Peloderinae</taxon>
        <taxon>Caenorhabditis</taxon>
    </lineage>
</organism>
<reference evidence="2" key="1">
    <citation type="submission" date="2017-10" db="EMBL/GenBank/DDBJ databases">
        <title>Rapid genome shrinkage in a self-fertile nematode reveals novel sperm competition proteins.</title>
        <authorList>
            <person name="Yin D."/>
            <person name="Schwarz E.M."/>
            <person name="Thomas C.G."/>
            <person name="Felde R.L."/>
            <person name="Korf I.F."/>
            <person name="Cutter A.D."/>
            <person name="Schartner C.M."/>
            <person name="Ralston E.J."/>
            <person name="Meyer B.J."/>
            <person name="Haag E.S."/>
        </authorList>
    </citation>
    <scope>NUCLEOTIDE SEQUENCE [LARGE SCALE GENOMIC DNA]</scope>
    <source>
        <strain evidence="2">JU1422</strain>
    </source>
</reference>
<evidence type="ECO:0000313" key="2">
    <source>
        <dbReference type="Proteomes" id="UP000230233"/>
    </source>
</evidence>
<protein>
    <submittedName>
        <fullName evidence="1">Uncharacterized protein</fullName>
    </submittedName>
</protein>
<proteinExistence type="predicted"/>
<evidence type="ECO:0000313" key="1">
    <source>
        <dbReference type="EMBL" id="PIC19891.1"/>
    </source>
</evidence>
<dbReference type="Proteomes" id="UP000230233">
    <property type="component" value="Chromosome X"/>
</dbReference>
<sequence>MAPNKFGRQVTFKPFAEVHVIRDNDSESSGSGSESAGSTGSCVAYNVDDYYSKPVKLNQVLLKKPGVVNKKKKTREIDLNESTVAHVGHCEPWKESEEPVDKVDERDLKNYIESVSKNPSSLR</sequence>